<keyword evidence="15" id="KW-1185">Reference proteome</keyword>
<comment type="similarity">
    <text evidence="2 12 13">Belongs to the complex I subunit 3 family.</text>
</comment>
<dbReference type="HAMAP" id="MF_01394">
    <property type="entry name" value="NDH1_NuoA"/>
    <property type="match status" value="1"/>
</dbReference>
<evidence type="ECO:0000256" key="6">
    <source>
        <dbReference type="ARBA" id="ARBA00022719"/>
    </source>
</evidence>
<dbReference type="FunFam" id="1.20.58.1610:FF:000004">
    <property type="entry name" value="NADH-quinone oxidoreductase subunit A"/>
    <property type="match status" value="1"/>
</dbReference>
<evidence type="ECO:0000256" key="8">
    <source>
        <dbReference type="ARBA" id="ARBA00022989"/>
    </source>
</evidence>
<evidence type="ECO:0000256" key="3">
    <source>
        <dbReference type="ARBA" id="ARBA00022448"/>
    </source>
</evidence>
<evidence type="ECO:0000256" key="1">
    <source>
        <dbReference type="ARBA" id="ARBA00004141"/>
    </source>
</evidence>
<proteinExistence type="inferred from homology"/>
<dbReference type="PANTHER" id="PTHR11058:SF22">
    <property type="entry name" value="NADH-QUINONE OXIDOREDUCTASE SUBUNIT A"/>
    <property type="match status" value="1"/>
</dbReference>
<protein>
    <recommendedName>
        <fullName evidence="12">NADH-quinone oxidoreductase subunit A</fullName>
        <ecNumber evidence="12">7.1.1.-</ecNumber>
    </recommendedName>
    <alternativeName>
        <fullName evidence="12">NADH dehydrogenase I subunit A</fullName>
    </alternativeName>
    <alternativeName>
        <fullName evidence="12">NDH-1 subunit A</fullName>
    </alternativeName>
    <alternativeName>
        <fullName evidence="12">NUO1</fullName>
    </alternativeName>
</protein>
<dbReference type="HOGENOM" id="CLU_119549_3_1_7"/>
<keyword evidence="14" id="KW-0560">Oxidoreductase</keyword>
<dbReference type="InterPro" id="IPR038430">
    <property type="entry name" value="NDAH_ubi_oxred_su3_sf"/>
</dbReference>
<dbReference type="GO" id="GO:0048038">
    <property type="term" value="F:quinone binding"/>
    <property type="evidence" value="ECO:0007669"/>
    <property type="project" value="UniProtKB-KW"/>
</dbReference>
<evidence type="ECO:0000256" key="13">
    <source>
        <dbReference type="RuleBase" id="RU003639"/>
    </source>
</evidence>
<name>I4C779_DESTA</name>
<dbReference type="InterPro" id="IPR023043">
    <property type="entry name" value="NAD(P)H_OxRDtase_bac/plastid"/>
</dbReference>
<keyword evidence="10 12" id="KW-0830">Ubiquinone</keyword>
<keyword evidence="4 12" id="KW-1003">Cell membrane</keyword>
<keyword evidence="7 12" id="KW-1278">Translocase</keyword>
<dbReference type="AlphaFoldDB" id="I4C779"/>
<keyword evidence="6 12" id="KW-0874">Quinone</keyword>
<evidence type="ECO:0000256" key="11">
    <source>
        <dbReference type="ARBA" id="ARBA00023136"/>
    </source>
</evidence>
<dbReference type="PATRIC" id="fig|706587.4.peg.3133"/>
<keyword evidence="3 12" id="KW-0813">Transport</keyword>
<reference evidence="15" key="1">
    <citation type="submission" date="2012-06" db="EMBL/GenBank/DDBJ databases">
        <title>Complete sequence of chromosome of Desulfomonile tiedjei DSM 6799.</title>
        <authorList>
            <person name="Lucas S."/>
            <person name="Copeland A."/>
            <person name="Lapidus A."/>
            <person name="Glavina del Rio T."/>
            <person name="Dalin E."/>
            <person name="Tice H."/>
            <person name="Bruce D."/>
            <person name="Goodwin L."/>
            <person name="Pitluck S."/>
            <person name="Peters L."/>
            <person name="Ovchinnikova G."/>
            <person name="Zeytun A."/>
            <person name="Lu M."/>
            <person name="Kyrpides N."/>
            <person name="Mavromatis K."/>
            <person name="Ivanova N."/>
            <person name="Brettin T."/>
            <person name="Detter J.C."/>
            <person name="Han C."/>
            <person name="Larimer F."/>
            <person name="Land M."/>
            <person name="Hauser L."/>
            <person name="Markowitz V."/>
            <person name="Cheng J.-F."/>
            <person name="Hugenholtz P."/>
            <person name="Woyke T."/>
            <person name="Wu D."/>
            <person name="Spring S."/>
            <person name="Schroeder M."/>
            <person name="Brambilla E."/>
            <person name="Klenk H.-P."/>
            <person name="Eisen J.A."/>
        </authorList>
    </citation>
    <scope>NUCLEOTIDE SEQUENCE [LARGE SCALE GENOMIC DNA]</scope>
    <source>
        <strain evidence="15">ATCC 49306 / DSM 6799 / DCB-1</strain>
    </source>
</reference>
<dbReference type="KEGG" id="dti:Desti_2744"/>
<dbReference type="OrthoDB" id="9791970at2"/>
<comment type="subcellular location">
    <subcellularLocation>
        <location evidence="12">Cell inner membrane</location>
        <topology evidence="12">Multi-pass membrane protein</topology>
    </subcellularLocation>
    <subcellularLocation>
        <location evidence="13">Cell membrane</location>
        <topology evidence="13">Multi-pass membrane protein</topology>
    </subcellularLocation>
    <subcellularLocation>
        <location evidence="1">Membrane</location>
        <topology evidence="1">Multi-pass membrane protein</topology>
    </subcellularLocation>
</comment>
<keyword evidence="11 12" id="KW-0472">Membrane</keyword>
<comment type="catalytic activity">
    <reaction evidence="12 13">
        <text>a quinone + NADH + 5 H(+)(in) = a quinol + NAD(+) + 4 H(+)(out)</text>
        <dbReference type="Rhea" id="RHEA:57888"/>
        <dbReference type="ChEBI" id="CHEBI:15378"/>
        <dbReference type="ChEBI" id="CHEBI:24646"/>
        <dbReference type="ChEBI" id="CHEBI:57540"/>
        <dbReference type="ChEBI" id="CHEBI:57945"/>
        <dbReference type="ChEBI" id="CHEBI:132124"/>
    </reaction>
</comment>
<comment type="function">
    <text evidence="12">NDH-1 shuttles electrons from NADH, via FMN and iron-sulfur (Fe-S) centers, to quinones in the respiratory chain. The immediate electron acceptor for the enzyme in this species is believed to be ubiquinone. Couples the redox reaction to proton translocation (for every two electrons transferred, four hydrogen ions are translocated across the cytoplasmic membrane), and thus conserves the redox energy in a proton gradient.</text>
</comment>
<keyword evidence="12" id="KW-0997">Cell inner membrane</keyword>
<evidence type="ECO:0000256" key="12">
    <source>
        <dbReference type="HAMAP-Rule" id="MF_01394"/>
    </source>
</evidence>
<feature type="transmembrane region" description="Helical" evidence="12">
    <location>
        <begin position="87"/>
        <end position="110"/>
    </location>
</feature>
<evidence type="ECO:0000256" key="9">
    <source>
        <dbReference type="ARBA" id="ARBA00023027"/>
    </source>
</evidence>
<dbReference type="PANTHER" id="PTHR11058">
    <property type="entry name" value="NADH-UBIQUINONE OXIDOREDUCTASE CHAIN 3"/>
    <property type="match status" value="1"/>
</dbReference>
<organism evidence="14 15">
    <name type="scientific">Desulfomonile tiedjei (strain ATCC 49306 / DSM 6799 / DCB-1)</name>
    <dbReference type="NCBI Taxonomy" id="706587"/>
    <lineage>
        <taxon>Bacteria</taxon>
        <taxon>Pseudomonadati</taxon>
        <taxon>Thermodesulfobacteriota</taxon>
        <taxon>Desulfomonilia</taxon>
        <taxon>Desulfomonilales</taxon>
        <taxon>Desulfomonilaceae</taxon>
        <taxon>Desulfomonile</taxon>
    </lineage>
</organism>
<dbReference type="GO" id="GO:0030964">
    <property type="term" value="C:NADH dehydrogenase complex"/>
    <property type="evidence" value="ECO:0007669"/>
    <property type="project" value="TreeGrafter"/>
</dbReference>
<dbReference type="Pfam" id="PF00507">
    <property type="entry name" value="Oxidored_q4"/>
    <property type="match status" value="1"/>
</dbReference>
<evidence type="ECO:0000256" key="5">
    <source>
        <dbReference type="ARBA" id="ARBA00022692"/>
    </source>
</evidence>
<dbReference type="eggNOG" id="COG0838">
    <property type="taxonomic scope" value="Bacteria"/>
</dbReference>
<comment type="subunit">
    <text evidence="12">NDH-1 is composed of 14 different subunits. Subunits NuoA, H, J, K, L, M, N constitute the membrane sector of the complex.</text>
</comment>
<dbReference type="GO" id="GO:0050136">
    <property type="term" value="F:NADH dehydrogenase (quinone) (non-electrogenic) activity"/>
    <property type="evidence" value="ECO:0007669"/>
    <property type="project" value="UniProtKB-UniRule"/>
</dbReference>
<dbReference type="RefSeq" id="WP_014810559.1">
    <property type="nucleotide sequence ID" value="NC_018025.1"/>
</dbReference>
<evidence type="ECO:0000256" key="7">
    <source>
        <dbReference type="ARBA" id="ARBA00022967"/>
    </source>
</evidence>
<dbReference type="STRING" id="706587.Desti_2744"/>
<sequence length="118" mass="13668">MLNSYLPVLVILLVSAFIGLAIIVLSTVLARRTPTRIKLMPYECGMDPIGSARRRFSVRFFIMGMLFIVFDIELIFMFPWAALYDKLMFFGFVEMLVFVLVLMVGLVYVWKKGALEWE</sequence>
<evidence type="ECO:0000256" key="10">
    <source>
        <dbReference type="ARBA" id="ARBA00023075"/>
    </source>
</evidence>
<dbReference type="EC" id="7.1.1.-" evidence="12"/>
<dbReference type="GO" id="GO:0005886">
    <property type="term" value="C:plasma membrane"/>
    <property type="evidence" value="ECO:0007669"/>
    <property type="project" value="UniProtKB-SubCell"/>
</dbReference>
<keyword evidence="9 12" id="KW-0520">NAD</keyword>
<gene>
    <name evidence="12" type="primary">nuoA</name>
    <name evidence="14" type="ordered locus">Desti_2744</name>
</gene>
<feature type="transmembrane region" description="Helical" evidence="12">
    <location>
        <begin position="6"/>
        <end position="30"/>
    </location>
</feature>
<dbReference type="Gene3D" id="1.20.58.1610">
    <property type="entry name" value="NADH:ubiquinone/plastoquinone oxidoreductase, chain 3"/>
    <property type="match status" value="1"/>
</dbReference>
<evidence type="ECO:0000256" key="4">
    <source>
        <dbReference type="ARBA" id="ARBA00022475"/>
    </source>
</evidence>
<dbReference type="Proteomes" id="UP000006055">
    <property type="component" value="Chromosome"/>
</dbReference>
<evidence type="ECO:0000313" key="15">
    <source>
        <dbReference type="Proteomes" id="UP000006055"/>
    </source>
</evidence>
<dbReference type="EMBL" id="CP003360">
    <property type="protein sequence ID" value="AFM25420.1"/>
    <property type="molecule type" value="Genomic_DNA"/>
</dbReference>
<keyword evidence="8 12" id="KW-1133">Transmembrane helix</keyword>
<evidence type="ECO:0000256" key="2">
    <source>
        <dbReference type="ARBA" id="ARBA00008472"/>
    </source>
</evidence>
<dbReference type="InterPro" id="IPR000440">
    <property type="entry name" value="NADH_UbQ/plastoQ_OxRdtase_su3"/>
</dbReference>
<accession>I4C779</accession>
<keyword evidence="5 12" id="KW-0812">Transmembrane</keyword>
<feature type="transmembrane region" description="Helical" evidence="12">
    <location>
        <begin position="60"/>
        <end position="81"/>
    </location>
</feature>
<dbReference type="GO" id="GO:0008137">
    <property type="term" value="F:NADH dehydrogenase (ubiquinone) activity"/>
    <property type="evidence" value="ECO:0007669"/>
    <property type="project" value="InterPro"/>
</dbReference>
<evidence type="ECO:0000313" key="14">
    <source>
        <dbReference type="EMBL" id="AFM25420.1"/>
    </source>
</evidence>